<proteinExistence type="predicted"/>
<reference evidence="2" key="1">
    <citation type="submission" date="2023-07" db="EMBL/GenBank/DDBJ databases">
        <title>Sorghum-associated microbial communities from plants grown in Nebraska, USA.</title>
        <authorList>
            <person name="Schachtman D."/>
        </authorList>
    </citation>
    <scope>NUCLEOTIDE SEQUENCE</scope>
    <source>
        <strain evidence="2">DS1061</strain>
    </source>
</reference>
<gene>
    <name evidence="2" type="ORF">J2793_006772</name>
</gene>
<organism evidence="2 3">
    <name type="scientific">Paraburkholderia caledonica</name>
    <dbReference type="NCBI Taxonomy" id="134536"/>
    <lineage>
        <taxon>Bacteria</taxon>
        <taxon>Pseudomonadati</taxon>
        <taxon>Pseudomonadota</taxon>
        <taxon>Betaproteobacteria</taxon>
        <taxon>Burkholderiales</taxon>
        <taxon>Burkholderiaceae</taxon>
        <taxon>Paraburkholderia</taxon>
    </lineage>
</organism>
<name>A0AB73IPJ6_9BURK</name>
<comment type="caution">
    <text evidence="2">The sequence shown here is derived from an EMBL/GenBank/DDBJ whole genome shotgun (WGS) entry which is preliminary data.</text>
</comment>
<sequence>MEETGAYERWLHIKAQTSLGDPRPNISHDHLTADKQTNTRVAAQERRAFYLSICRPRTTFRRGVTVLPARLCALNATLIMNFWRLGEKQE</sequence>
<dbReference type="Pfam" id="PF21217">
    <property type="entry name" value="PaaA2"/>
    <property type="match status" value="1"/>
</dbReference>
<dbReference type="AlphaFoldDB" id="A0AB73IPJ6"/>
<dbReference type="Gene3D" id="6.20.450.20">
    <property type="match status" value="1"/>
</dbReference>
<protein>
    <recommendedName>
        <fullName evidence="1">Stability determinant domain-containing protein</fullName>
    </recommendedName>
</protein>
<evidence type="ECO:0000313" key="2">
    <source>
        <dbReference type="EMBL" id="MDP9651297.1"/>
    </source>
</evidence>
<accession>A0AB73IPJ6</accession>
<dbReference type="InterPro" id="IPR048851">
    <property type="entry name" value="PaaA2_dom"/>
</dbReference>
<feature type="domain" description="Stability determinant" evidence="1">
    <location>
        <begin position="5"/>
        <end position="30"/>
    </location>
</feature>
<dbReference type="EMBL" id="JAURTK010000018">
    <property type="protein sequence ID" value="MDP9651297.1"/>
    <property type="molecule type" value="Genomic_DNA"/>
</dbReference>
<evidence type="ECO:0000259" key="1">
    <source>
        <dbReference type="Pfam" id="PF21217"/>
    </source>
</evidence>
<dbReference type="Proteomes" id="UP001229486">
    <property type="component" value="Unassembled WGS sequence"/>
</dbReference>
<evidence type="ECO:0000313" key="3">
    <source>
        <dbReference type="Proteomes" id="UP001229486"/>
    </source>
</evidence>